<dbReference type="SMART" id="SM01349">
    <property type="entry name" value="TOG"/>
    <property type="match status" value="1"/>
</dbReference>
<dbReference type="HOGENOM" id="CLU_570266_0_0_1"/>
<dbReference type="Pfam" id="PF12348">
    <property type="entry name" value="CLASP_N"/>
    <property type="match status" value="1"/>
</dbReference>
<dbReference type="GO" id="GO:0008017">
    <property type="term" value="F:microtubule binding"/>
    <property type="evidence" value="ECO:0007669"/>
    <property type="project" value="TreeGrafter"/>
</dbReference>
<dbReference type="GO" id="GO:0005881">
    <property type="term" value="C:cytoplasmic microtubule"/>
    <property type="evidence" value="ECO:0007669"/>
    <property type="project" value="TreeGrafter"/>
</dbReference>
<feature type="region of interest" description="Disordered" evidence="1">
    <location>
        <begin position="157"/>
        <end position="228"/>
    </location>
</feature>
<dbReference type="PANTHER" id="PTHR21567:SF87">
    <property type="entry name" value="CRESCERIN-LIKE PROTEIN CHE-12"/>
    <property type="match status" value="1"/>
</dbReference>
<dbReference type="VEuPathDB" id="VectorBase:PHUM609440"/>
<feature type="compositionally biased region" description="Polar residues" evidence="1">
    <location>
        <begin position="211"/>
        <end position="228"/>
    </location>
</feature>
<dbReference type="GO" id="GO:0005929">
    <property type="term" value="C:cilium"/>
    <property type="evidence" value="ECO:0007669"/>
    <property type="project" value="TreeGrafter"/>
</dbReference>
<dbReference type="RefSeq" id="XP_002433020.1">
    <property type="nucleotide sequence ID" value="XM_002432975.1"/>
</dbReference>
<evidence type="ECO:0000256" key="1">
    <source>
        <dbReference type="SAM" id="MobiDB-lite"/>
    </source>
</evidence>
<gene>
    <name evidence="4" type="primary">8237160</name>
    <name evidence="3" type="ORF">Phum_PHUM609440</name>
</gene>
<dbReference type="GeneID" id="8237160"/>
<dbReference type="GO" id="GO:0000226">
    <property type="term" value="P:microtubule cytoskeleton organization"/>
    <property type="evidence" value="ECO:0007669"/>
    <property type="project" value="TreeGrafter"/>
</dbReference>
<dbReference type="EMBL" id="AAZO01007446">
    <property type="status" value="NOT_ANNOTATED_CDS"/>
    <property type="molecule type" value="Genomic_DNA"/>
</dbReference>
<dbReference type="OMA" id="DWETNIN"/>
<dbReference type="CTD" id="8237160"/>
<accession>E0W3S6</accession>
<dbReference type="SUPFAM" id="SSF48371">
    <property type="entry name" value="ARM repeat"/>
    <property type="match status" value="1"/>
</dbReference>
<dbReference type="InterPro" id="IPR016024">
    <property type="entry name" value="ARM-type_fold"/>
</dbReference>
<reference evidence="3" key="2">
    <citation type="submission" date="2007-04" db="EMBL/GenBank/DDBJ databases">
        <title>The genome of the human body louse.</title>
        <authorList>
            <consortium name="The Human Body Louse Genome Consortium"/>
            <person name="Kirkness E."/>
            <person name="Walenz B."/>
            <person name="Hass B."/>
            <person name="Bruggner R."/>
            <person name="Strausberg R."/>
        </authorList>
    </citation>
    <scope>NUCLEOTIDE SEQUENCE</scope>
    <source>
        <strain evidence="3">USDA</strain>
    </source>
</reference>
<sequence>MYIQTHSLDHKQLLIIEIENHYSSSPSLKSTTSTPQQNTGNGFNESPIFLPNIHSNNNNNNNQDYDVSKSYKQNNKLDDVDEIKIEDTISQFSGLLSNSKSVNKTRDFNSSQIQPLDSHINYINFSSDKDPDISTSNDDKFQNAIVVGDDDFNINSAEPFSNSVNSAPPIINTNSRDQTTPSTSSSNSIDIGTYSGSELRLRRRGNEHHSSGNNSRRLYRNNYGSNNVKVKNKKPLISKSANKIGVSRSPFPTNSKPFEKPKESLETCFNQEANMLGLNSLVRLLRHHPSIVLGQLHSIIVALGQQIRNLRSQVARTACQVSAEMFLILKRNVELDLEELSGPLFHRSADTNRFIRADCNDALDNMVDNVGHAKAVSVIISKGIMHQNATVRAVAARLLLRLSEKVGPEKLLSLPKEIREKMLLSGANLLTEGKLETRAFAKQVFRIWSSHPSFNNLLLEAVPPNIMRQISKTLISIKS</sequence>
<dbReference type="InterPro" id="IPR034085">
    <property type="entry name" value="TOG"/>
</dbReference>
<dbReference type="InterPro" id="IPR011989">
    <property type="entry name" value="ARM-like"/>
</dbReference>
<dbReference type="EnsemblMetazoa" id="PHUM609440-RA">
    <property type="protein sequence ID" value="PHUM609440-PA"/>
    <property type="gene ID" value="PHUM609440"/>
</dbReference>
<dbReference type="OrthoDB" id="63891at2759"/>
<protein>
    <recommendedName>
        <fullName evidence="2">TOG domain-containing protein</fullName>
    </recommendedName>
</protein>
<reference evidence="3" key="1">
    <citation type="submission" date="2007-04" db="EMBL/GenBank/DDBJ databases">
        <title>Annotation of Pediculus humanus corporis strain USDA.</title>
        <authorList>
            <person name="Kirkness E."/>
            <person name="Hannick L."/>
            <person name="Hass B."/>
            <person name="Bruggner R."/>
            <person name="Lawson D."/>
            <person name="Bidwell S."/>
            <person name="Joardar V."/>
            <person name="Caler E."/>
            <person name="Walenz B."/>
            <person name="Inman J."/>
            <person name="Schobel S."/>
            <person name="Galinsky K."/>
            <person name="Amedeo P."/>
            <person name="Strausberg R."/>
        </authorList>
    </citation>
    <scope>NUCLEOTIDE SEQUENCE</scope>
    <source>
        <strain evidence="3">USDA</strain>
    </source>
</reference>
<evidence type="ECO:0000259" key="2">
    <source>
        <dbReference type="SMART" id="SM01349"/>
    </source>
</evidence>
<dbReference type="InterPro" id="IPR024395">
    <property type="entry name" value="CLASP_N_dom"/>
</dbReference>
<name>E0W3S6_PEDHC</name>
<evidence type="ECO:0000313" key="5">
    <source>
        <dbReference type="Proteomes" id="UP000009046"/>
    </source>
</evidence>
<feature type="compositionally biased region" description="Polar residues" evidence="1">
    <location>
        <begin position="157"/>
        <end position="196"/>
    </location>
</feature>
<dbReference type="InParanoid" id="E0W3S6"/>
<dbReference type="PANTHER" id="PTHR21567">
    <property type="entry name" value="CLASP"/>
    <property type="match status" value="1"/>
</dbReference>
<dbReference type="KEGG" id="phu:Phum_PHUM609440"/>
<evidence type="ECO:0000313" key="3">
    <source>
        <dbReference type="EMBL" id="EEB20282.1"/>
    </source>
</evidence>
<proteinExistence type="predicted"/>
<feature type="domain" description="TOG" evidence="2">
    <location>
        <begin position="250"/>
        <end position="479"/>
    </location>
</feature>
<dbReference type="eggNOG" id="KOG2933">
    <property type="taxonomic scope" value="Eukaryota"/>
</dbReference>
<feature type="region of interest" description="Disordered" evidence="1">
    <location>
        <begin position="25"/>
        <end position="68"/>
    </location>
</feature>
<organism>
    <name type="scientific">Pediculus humanus subsp. corporis</name>
    <name type="common">Body louse</name>
    <dbReference type="NCBI Taxonomy" id="121224"/>
    <lineage>
        <taxon>Eukaryota</taxon>
        <taxon>Metazoa</taxon>
        <taxon>Ecdysozoa</taxon>
        <taxon>Arthropoda</taxon>
        <taxon>Hexapoda</taxon>
        <taxon>Insecta</taxon>
        <taxon>Pterygota</taxon>
        <taxon>Neoptera</taxon>
        <taxon>Paraneoptera</taxon>
        <taxon>Psocodea</taxon>
        <taxon>Troctomorpha</taxon>
        <taxon>Phthiraptera</taxon>
        <taxon>Anoplura</taxon>
        <taxon>Pediculidae</taxon>
        <taxon>Pediculus</taxon>
    </lineage>
</organism>
<evidence type="ECO:0000313" key="4">
    <source>
        <dbReference type="EnsemblMetazoa" id="PHUM609440-PA"/>
    </source>
</evidence>
<dbReference type="AlphaFoldDB" id="E0W3S6"/>
<feature type="compositionally biased region" description="Low complexity" evidence="1">
    <location>
        <begin position="25"/>
        <end position="35"/>
    </location>
</feature>
<dbReference type="EMBL" id="DS235882">
    <property type="protein sequence ID" value="EEB20282.1"/>
    <property type="molecule type" value="Genomic_DNA"/>
</dbReference>
<dbReference type="Proteomes" id="UP000009046">
    <property type="component" value="Unassembled WGS sequence"/>
</dbReference>
<keyword evidence="5" id="KW-1185">Reference proteome</keyword>
<dbReference type="Gene3D" id="1.25.10.10">
    <property type="entry name" value="Leucine-rich Repeat Variant"/>
    <property type="match status" value="1"/>
</dbReference>
<reference evidence="4" key="3">
    <citation type="submission" date="2021-02" db="UniProtKB">
        <authorList>
            <consortium name="EnsemblMetazoa"/>
        </authorList>
    </citation>
    <scope>IDENTIFICATION</scope>
    <source>
        <strain evidence="4">USDA</strain>
    </source>
</reference>